<accession>A0A2B6U9Q9</accession>
<comment type="function">
    <text evidence="12">Required for disulfide bond formation in some proteins.</text>
</comment>
<dbReference type="InterPro" id="IPR023380">
    <property type="entry name" value="DsbB-like_sf"/>
</dbReference>
<keyword evidence="10 12" id="KW-0143">Chaperone</keyword>
<evidence type="ECO:0000256" key="8">
    <source>
        <dbReference type="ARBA" id="ARBA00023136"/>
    </source>
</evidence>
<dbReference type="AlphaFoldDB" id="A0A2B6U9Q9"/>
<keyword evidence="12" id="KW-1003">Cell membrane</keyword>
<feature type="disulfide bond" description="Redox-active" evidence="12">
    <location>
        <begin position="38"/>
        <end position="41"/>
    </location>
</feature>
<name>A0A2B6U9Q9_9BACI</name>
<evidence type="ECO:0000256" key="10">
    <source>
        <dbReference type="ARBA" id="ARBA00023186"/>
    </source>
</evidence>
<evidence type="ECO:0000256" key="6">
    <source>
        <dbReference type="ARBA" id="ARBA00022989"/>
    </source>
</evidence>
<dbReference type="HAMAP" id="MF_00287">
    <property type="entry name" value="BdbC"/>
    <property type="match status" value="1"/>
</dbReference>
<reference evidence="13 14" key="1">
    <citation type="submission" date="2017-09" db="EMBL/GenBank/DDBJ databases">
        <title>Large-scale bioinformatics analysis of Bacillus genomes uncovers conserved roles of natural products in bacterial physiology.</title>
        <authorList>
            <consortium name="Agbiome Team Llc"/>
            <person name="Bleich R.M."/>
            <person name="Grubbs K.J."/>
            <person name="Santa Maria K.C."/>
            <person name="Allen S.E."/>
            <person name="Farag S."/>
            <person name="Shank E.A."/>
            <person name="Bowers A."/>
        </authorList>
    </citation>
    <scope>NUCLEOTIDE SEQUENCE [LARGE SCALE GENOMIC DNA]</scope>
    <source>
        <strain evidence="13 14">AFS029838</strain>
    </source>
</reference>
<keyword evidence="4 12" id="KW-0812">Transmembrane</keyword>
<keyword evidence="6 12" id="KW-1133">Transmembrane helix</keyword>
<keyword evidence="11 12" id="KW-0676">Redox-active center</keyword>
<dbReference type="Pfam" id="PF02600">
    <property type="entry name" value="DsbB"/>
    <property type="match status" value="1"/>
</dbReference>
<comment type="subcellular location">
    <subcellularLocation>
        <location evidence="12">Cell membrane</location>
        <topology evidence="12">Multi-pass membrane protein</topology>
    </subcellularLocation>
    <subcellularLocation>
        <location evidence="1">Membrane</location>
        <topology evidence="1">Multi-pass membrane protein</topology>
    </subcellularLocation>
</comment>
<evidence type="ECO:0000256" key="3">
    <source>
        <dbReference type="ARBA" id="ARBA00022448"/>
    </source>
</evidence>
<gene>
    <name evidence="12" type="primary">bdbC</name>
    <name evidence="13" type="ORF">COI65_07435</name>
</gene>
<keyword evidence="3 12" id="KW-0813">Transport</keyword>
<dbReference type="Proteomes" id="UP000222503">
    <property type="component" value="Unassembled WGS sequence"/>
</dbReference>
<dbReference type="InterPro" id="IPR012187">
    <property type="entry name" value="Disulphide_bond_form_BdbC"/>
</dbReference>
<dbReference type="InterPro" id="IPR003752">
    <property type="entry name" value="DiS_bond_form_DsbB/BdbC"/>
</dbReference>
<evidence type="ECO:0000256" key="7">
    <source>
        <dbReference type="ARBA" id="ARBA00023002"/>
    </source>
</evidence>
<keyword evidence="9 12" id="KW-1015">Disulfide bond</keyword>
<keyword evidence="8 12" id="KW-0472">Membrane</keyword>
<proteinExistence type="inferred from homology"/>
<dbReference type="PIRSF" id="PIRSF036659">
    <property type="entry name" value="BdbC"/>
    <property type="match status" value="1"/>
</dbReference>
<keyword evidence="5 12" id="KW-0249">Electron transport</keyword>
<dbReference type="PANTHER" id="PTHR43469:SF1">
    <property type="entry name" value="SPBETA PROPHAGE-DERIVED DISULFIDE BOND FORMATION PROTEIN B"/>
    <property type="match status" value="1"/>
</dbReference>
<evidence type="ECO:0000256" key="4">
    <source>
        <dbReference type="ARBA" id="ARBA00022692"/>
    </source>
</evidence>
<evidence type="ECO:0000256" key="2">
    <source>
        <dbReference type="ARBA" id="ARBA00007602"/>
    </source>
</evidence>
<organism evidence="13 14">
    <name type="scientific">Bacillus wiedmannii</name>
    <dbReference type="NCBI Taxonomy" id="1890302"/>
    <lineage>
        <taxon>Bacteria</taxon>
        <taxon>Bacillati</taxon>
        <taxon>Bacillota</taxon>
        <taxon>Bacilli</taxon>
        <taxon>Bacillales</taxon>
        <taxon>Bacillaceae</taxon>
        <taxon>Bacillus</taxon>
        <taxon>Bacillus cereus group</taxon>
    </lineage>
</organism>
<comment type="caution">
    <text evidence="12">Lacks conserved residue(s) required for the propagation of feature annotation.</text>
</comment>
<dbReference type="GO" id="GO:0006457">
    <property type="term" value="P:protein folding"/>
    <property type="evidence" value="ECO:0007669"/>
    <property type="project" value="InterPro"/>
</dbReference>
<dbReference type="GO" id="GO:0015035">
    <property type="term" value="F:protein-disulfide reductase activity"/>
    <property type="evidence" value="ECO:0007669"/>
    <property type="project" value="UniProtKB-UniRule"/>
</dbReference>
<evidence type="ECO:0000313" key="13">
    <source>
        <dbReference type="EMBL" id="PHG64019.1"/>
    </source>
</evidence>
<dbReference type="Gene3D" id="1.20.1550.10">
    <property type="entry name" value="DsbB-like"/>
    <property type="match status" value="1"/>
</dbReference>
<dbReference type="SUPFAM" id="SSF158442">
    <property type="entry name" value="DsbB-like"/>
    <property type="match status" value="1"/>
</dbReference>
<evidence type="ECO:0000256" key="11">
    <source>
        <dbReference type="ARBA" id="ARBA00023284"/>
    </source>
</evidence>
<protein>
    <recommendedName>
        <fullName evidence="12">Probable disulfide formation protein</fullName>
    </recommendedName>
    <alternativeName>
        <fullName evidence="12">Disulfide oxidoreductase</fullName>
    </alternativeName>
    <alternativeName>
        <fullName evidence="12">Thiol-disulfide oxidoreductase</fullName>
    </alternativeName>
</protein>
<evidence type="ECO:0000256" key="12">
    <source>
        <dbReference type="HAMAP-Rule" id="MF_00287"/>
    </source>
</evidence>
<evidence type="ECO:0000256" key="1">
    <source>
        <dbReference type="ARBA" id="ARBA00004141"/>
    </source>
</evidence>
<dbReference type="EMBL" id="NUUQ01000007">
    <property type="protein sequence ID" value="PHG64019.1"/>
    <property type="molecule type" value="Genomic_DNA"/>
</dbReference>
<evidence type="ECO:0000313" key="14">
    <source>
        <dbReference type="Proteomes" id="UP000222503"/>
    </source>
</evidence>
<comment type="similarity">
    <text evidence="2 12">Belongs to the DsbB family. BdbC subfamily.</text>
</comment>
<keyword evidence="7 12" id="KW-0560">Oxidoreductase</keyword>
<comment type="caution">
    <text evidence="13">The sequence shown here is derived from an EMBL/GenBank/DDBJ whole genome shotgun (WGS) entry which is preliminary data.</text>
</comment>
<dbReference type="GO" id="GO:0005886">
    <property type="term" value="C:plasma membrane"/>
    <property type="evidence" value="ECO:0007669"/>
    <property type="project" value="UniProtKB-SubCell"/>
</dbReference>
<dbReference type="NCBIfam" id="NF002849">
    <property type="entry name" value="PRK03113.1"/>
    <property type="match status" value="1"/>
</dbReference>
<dbReference type="PANTHER" id="PTHR43469">
    <property type="entry name" value="DISULFIDE FORMATION PROTEIN-RELATED"/>
    <property type="match status" value="1"/>
</dbReference>
<evidence type="ECO:0000256" key="5">
    <source>
        <dbReference type="ARBA" id="ARBA00022982"/>
    </source>
</evidence>
<evidence type="ECO:0000256" key="9">
    <source>
        <dbReference type="ARBA" id="ARBA00023157"/>
    </source>
</evidence>
<sequence length="146" mass="16650">MNIIEKKLDYILLSAWSVSFVATLGSLYLSEIMKYEPCTLCWYQRILMYPLVLLLGTAIIRKDYKIGIYSLIFSIVGACIATYHYLLQIIPFSLENAESCGRISCTEDYLDGFGFITIPFLALLAFLIIIICSFTLMKLSKERNSI</sequence>
<dbReference type="RefSeq" id="WP_098090736.1">
    <property type="nucleotide sequence ID" value="NZ_NUBG01000028.1"/>
</dbReference>